<dbReference type="CDD" id="cd03022">
    <property type="entry name" value="DsbA_HCCA_Iso"/>
    <property type="match status" value="1"/>
</dbReference>
<dbReference type="PANTHER" id="PTHR42943:SF2">
    <property type="entry name" value="GLUTATHIONE S-TRANSFERASE KAPPA 1"/>
    <property type="match status" value="1"/>
</dbReference>
<feature type="active site" description="Nucleophile" evidence="2">
    <location>
        <position position="13"/>
    </location>
</feature>
<dbReference type="GO" id="GO:0006749">
    <property type="term" value="P:glutathione metabolic process"/>
    <property type="evidence" value="ECO:0007669"/>
    <property type="project" value="TreeGrafter"/>
</dbReference>
<reference evidence="4 5" key="1">
    <citation type="submission" date="2019-07" db="EMBL/GenBank/DDBJ databases">
        <title>Genome sequencing for Ferrovibrio sp. K5.</title>
        <authorList>
            <person name="Park S.-J."/>
        </authorList>
    </citation>
    <scope>NUCLEOTIDE SEQUENCE [LARGE SCALE GENOMIC DNA]</scope>
    <source>
        <strain evidence="4 5">K5</strain>
    </source>
</reference>
<dbReference type="GO" id="GO:0004602">
    <property type="term" value="F:glutathione peroxidase activity"/>
    <property type="evidence" value="ECO:0007669"/>
    <property type="project" value="TreeGrafter"/>
</dbReference>
<comment type="similarity">
    <text evidence="1">Belongs to the GST superfamily. NadH family.</text>
</comment>
<dbReference type="InterPro" id="IPR051924">
    <property type="entry name" value="GST_Kappa/NadH"/>
</dbReference>
<dbReference type="Proteomes" id="UP000317496">
    <property type="component" value="Chromosome"/>
</dbReference>
<evidence type="ECO:0000313" key="5">
    <source>
        <dbReference type="Proteomes" id="UP000317496"/>
    </source>
</evidence>
<dbReference type="InterPro" id="IPR044087">
    <property type="entry name" value="NahD-like"/>
</dbReference>
<keyword evidence="5" id="KW-1185">Reference proteome</keyword>
<dbReference type="GO" id="GO:0018845">
    <property type="term" value="F:2-hydroxychromene-2-carboxylate isomerase activity"/>
    <property type="evidence" value="ECO:0007669"/>
    <property type="project" value="UniProtKB-UniRule"/>
</dbReference>
<feature type="domain" description="DSBA-like thioredoxin" evidence="3">
    <location>
        <begin position="4"/>
        <end position="192"/>
    </location>
</feature>
<sequence>MAKQIIFYWDFTSPYAYIGANTIEAVARKHNRSVDWRPVSIGHLWKAIPDRTPFPKVKMDYMEHDWTRSAKLAGLPIVTTPNPFPTDAKLPRLLFYRLKEQNPTKAVTFAKAAFKQYWGEGKDIAAPEHLKAVVHVAGVPEAEIAKAAEDAAARQAVIDSTAEAIEAKAFGTPTFIVDDEMFWGSDRIDHIDRWLSQKK</sequence>
<evidence type="ECO:0000256" key="1">
    <source>
        <dbReference type="PIRNR" id="PIRNR006386"/>
    </source>
</evidence>
<evidence type="ECO:0000256" key="2">
    <source>
        <dbReference type="PIRSR" id="PIRSR006386-1"/>
    </source>
</evidence>
<dbReference type="InterPro" id="IPR036249">
    <property type="entry name" value="Thioredoxin-like_sf"/>
</dbReference>
<organism evidence="4 5">
    <name type="scientific">Ferrovibrio terrae</name>
    <dbReference type="NCBI Taxonomy" id="2594003"/>
    <lineage>
        <taxon>Bacteria</taxon>
        <taxon>Pseudomonadati</taxon>
        <taxon>Pseudomonadota</taxon>
        <taxon>Alphaproteobacteria</taxon>
        <taxon>Rhodospirillales</taxon>
        <taxon>Rhodospirillaceae</taxon>
        <taxon>Ferrovibrio</taxon>
    </lineage>
</organism>
<dbReference type="RefSeq" id="WP_144069543.1">
    <property type="nucleotide sequence ID" value="NZ_CP041636.1"/>
</dbReference>
<dbReference type="Pfam" id="PF01323">
    <property type="entry name" value="DSBA"/>
    <property type="match status" value="1"/>
</dbReference>
<dbReference type="EC" id="5.99.1.4" evidence="1"/>
<keyword evidence="1 4" id="KW-0413">Isomerase</keyword>
<name>A0A516H455_9PROT</name>
<dbReference type="PANTHER" id="PTHR42943">
    <property type="entry name" value="GLUTATHIONE S-TRANSFERASE KAPPA"/>
    <property type="match status" value="1"/>
</dbReference>
<evidence type="ECO:0000313" key="4">
    <source>
        <dbReference type="EMBL" id="QDO98562.1"/>
    </source>
</evidence>
<dbReference type="Gene3D" id="3.40.30.10">
    <property type="entry name" value="Glutaredoxin"/>
    <property type="match status" value="1"/>
</dbReference>
<dbReference type="OrthoDB" id="5244108at2"/>
<dbReference type="InterPro" id="IPR014440">
    <property type="entry name" value="HCCAis_GSTk"/>
</dbReference>
<evidence type="ECO:0000259" key="3">
    <source>
        <dbReference type="Pfam" id="PF01323"/>
    </source>
</evidence>
<comment type="catalytic activity">
    <reaction evidence="1">
        <text>2-hydroxychromene-2-carboxylate = (3E)-4-(2-hydroxyphenyl)-2-oxobut-3-enoate</text>
        <dbReference type="Rhea" id="RHEA:27401"/>
        <dbReference type="ChEBI" id="CHEBI:59350"/>
        <dbReference type="ChEBI" id="CHEBI:59353"/>
        <dbReference type="EC" id="5.99.1.4"/>
    </reaction>
</comment>
<protein>
    <recommendedName>
        <fullName evidence="1">2-hydroxychromene-2-carboxylate isomerase</fullName>
        <ecNumber evidence="1">5.99.1.4</ecNumber>
    </recommendedName>
</protein>
<dbReference type="PIRSF" id="PIRSF006386">
    <property type="entry name" value="HCCAis_GSTk"/>
    <property type="match status" value="1"/>
</dbReference>
<dbReference type="GO" id="GO:0004364">
    <property type="term" value="F:glutathione transferase activity"/>
    <property type="evidence" value="ECO:0007669"/>
    <property type="project" value="TreeGrafter"/>
</dbReference>
<dbReference type="AlphaFoldDB" id="A0A516H455"/>
<gene>
    <name evidence="4" type="ORF">FNB15_15305</name>
</gene>
<accession>A0A516H455</accession>
<dbReference type="InterPro" id="IPR001853">
    <property type="entry name" value="DSBA-like_thioredoxin_dom"/>
</dbReference>
<dbReference type="GO" id="GO:1901170">
    <property type="term" value="P:naphthalene catabolic process"/>
    <property type="evidence" value="ECO:0007669"/>
    <property type="project" value="InterPro"/>
</dbReference>
<dbReference type="SUPFAM" id="SSF52833">
    <property type="entry name" value="Thioredoxin-like"/>
    <property type="match status" value="1"/>
</dbReference>
<dbReference type="EMBL" id="CP041636">
    <property type="protein sequence ID" value="QDO98562.1"/>
    <property type="molecule type" value="Genomic_DNA"/>
</dbReference>
<dbReference type="KEGG" id="fer:FNB15_15305"/>
<proteinExistence type="inferred from homology"/>